<protein>
    <submittedName>
        <fullName evidence="3">Barnase inhibitor</fullName>
    </submittedName>
</protein>
<dbReference type="Gene3D" id="3.30.370.10">
    <property type="entry name" value="Barstar-like"/>
    <property type="match status" value="1"/>
</dbReference>
<dbReference type="AlphaFoldDB" id="A0A4R4K0S7"/>
<feature type="domain" description="Barstar (barnase inhibitor)" evidence="2">
    <location>
        <begin position="24"/>
        <end position="119"/>
    </location>
</feature>
<comment type="caution">
    <text evidence="3">The sequence shown here is derived from an EMBL/GenBank/DDBJ whole genome shotgun (WGS) entry which is preliminary data.</text>
</comment>
<dbReference type="InterPro" id="IPR035905">
    <property type="entry name" value="Barstar-like_sf"/>
</dbReference>
<gene>
    <name evidence="3" type="ORF">EZE20_20285</name>
</gene>
<dbReference type="Pfam" id="PF01337">
    <property type="entry name" value="Barstar"/>
    <property type="match status" value="1"/>
</dbReference>
<comment type="similarity">
    <text evidence="1">Belongs to the barstar family.</text>
</comment>
<dbReference type="RefSeq" id="WP_132121163.1">
    <property type="nucleotide sequence ID" value="NZ_SMJU01000016.1"/>
</dbReference>
<dbReference type="InterPro" id="IPR000468">
    <property type="entry name" value="Barstar"/>
</dbReference>
<sequence>MKSTHFLLIDAQTNPSTAFADWYIATVDGTQATSLKAFYEQLGRALDFPDYFGFNLDSLDELLNDLQWIDEEKIVIFIQNSGDWLLHEKSDGKLGTLLDLLEASAEDWKWLDEDQEEDFSKKELRILFDDSSRIRAILEEQEIPFSLVQ</sequence>
<organism evidence="3 4">
    <name type="scientific">Arundinibacter roseus</name>
    <dbReference type="NCBI Taxonomy" id="2070510"/>
    <lineage>
        <taxon>Bacteria</taxon>
        <taxon>Pseudomonadati</taxon>
        <taxon>Bacteroidota</taxon>
        <taxon>Cytophagia</taxon>
        <taxon>Cytophagales</taxon>
        <taxon>Spirosomataceae</taxon>
        <taxon>Arundinibacter</taxon>
    </lineage>
</organism>
<dbReference type="OrthoDB" id="7575400at2"/>
<name>A0A4R4K0S7_9BACT</name>
<dbReference type="Proteomes" id="UP000295706">
    <property type="component" value="Unassembled WGS sequence"/>
</dbReference>
<dbReference type="EMBL" id="SMJU01000016">
    <property type="protein sequence ID" value="TDB60788.1"/>
    <property type="molecule type" value="Genomic_DNA"/>
</dbReference>
<reference evidence="3 4" key="1">
    <citation type="submission" date="2019-02" db="EMBL/GenBank/DDBJ databases">
        <title>Arundinibacter roseus gen. nov., sp. nov., a new member of the family Cytophagaceae.</title>
        <authorList>
            <person name="Szuroczki S."/>
            <person name="Khayer B."/>
            <person name="Sproer C."/>
            <person name="Toumi M."/>
            <person name="Szabo A."/>
            <person name="Felfoldi T."/>
            <person name="Schumann P."/>
            <person name="Toth E."/>
        </authorList>
    </citation>
    <scope>NUCLEOTIDE SEQUENCE [LARGE SCALE GENOMIC DNA]</scope>
    <source>
        <strain evidence="3 4">DMA-k-7a</strain>
    </source>
</reference>
<evidence type="ECO:0000259" key="2">
    <source>
        <dbReference type="Pfam" id="PF01337"/>
    </source>
</evidence>
<evidence type="ECO:0000313" key="3">
    <source>
        <dbReference type="EMBL" id="TDB60788.1"/>
    </source>
</evidence>
<keyword evidence="4" id="KW-1185">Reference proteome</keyword>
<evidence type="ECO:0000313" key="4">
    <source>
        <dbReference type="Proteomes" id="UP000295706"/>
    </source>
</evidence>
<accession>A0A4R4K0S7</accession>
<evidence type="ECO:0000256" key="1">
    <source>
        <dbReference type="ARBA" id="ARBA00006845"/>
    </source>
</evidence>
<proteinExistence type="inferred from homology"/>
<dbReference type="SUPFAM" id="SSF52038">
    <property type="entry name" value="Barstar-related"/>
    <property type="match status" value="1"/>
</dbReference>